<dbReference type="GeneID" id="30679485"/>
<keyword evidence="2" id="KW-1185">Reference proteome</keyword>
<dbReference type="EMBL" id="CP006867">
    <property type="protein sequence ID" value="ALU12106.1"/>
    <property type="molecule type" value="Genomic_DNA"/>
</dbReference>
<dbReference type="KEGG" id="iis:EYM_00325"/>
<accession>A0A0U3DX77</accession>
<gene>
    <name evidence="1" type="ORF">EYM_00325</name>
</gene>
<protein>
    <submittedName>
        <fullName evidence="1">Uncharacterized protein</fullName>
    </submittedName>
</protein>
<organism evidence="1 2">
    <name type="scientific">Ignicoccus islandicus DSM 13165</name>
    <dbReference type="NCBI Taxonomy" id="940295"/>
    <lineage>
        <taxon>Archaea</taxon>
        <taxon>Thermoproteota</taxon>
        <taxon>Thermoprotei</taxon>
        <taxon>Desulfurococcales</taxon>
        <taxon>Desulfurococcaceae</taxon>
        <taxon>Ignicoccus</taxon>
    </lineage>
</organism>
<dbReference type="Proteomes" id="UP000060778">
    <property type="component" value="Chromosome"/>
</dbReference>
<evidence type="ECO:0000313" key="1">
    <source>
        <dbReference type="EMBL" id="ALU12106.1"/>
    </source>
</evidence>
<proteinExistence type="predicted"/>
<name>A0A0U3DX77_9CREN</name>
<sequence length="195" mass="21853">MEKRVLAIIAFSLIPSVLAATAPWMVKGFKVSYYQEVKNSGLLALRGKALYSNITIEVVDVLSSSELKIRMYGNVTLVGAKTSTQEIDRTITVNLNDRNVSLPMLTEEKLNQTLSSFPSECKNDTCVIYLNQTQQIPERNMIIIIKGKTVLDKKLLLVKESDVELDVYMSSGATQRIVGKSISRLILTSYYFPHK</sequence>
<evidence type="ECO:0000313" key="2">
    <source>
        <dbReference type="Proteomes" id="UP000060778"/>
    </source>
</evidence>
<reference evidence="1 2" key="1">
    <citation type="submission" date="2013-11" db="EMBL/GenBank/DDBJ databases">
        <title>Comparative genomics of Ignicoccus.</title>
        <authorList>
            <person name="Podar M."/>
        </authorList>
    </citation>
    <scope>NUCLEOTIDE SEQUENCE [LARGE SCALE GENOMIC DNA]</scope>
    <source>
        <strain evidence="1 2">DSM 13165</strain>
    </source>
</reference>
<dbReference type="STRING" id="940295.EYM_00325"/>
<dbReference type="AlphaFoldDB" id="A0A0U3DX77"/>
<dbReference type="RefSeq" id="WP_075049152.1">
    <property type="nucleotide sequence ID" value="NZ_CP006867.1"/>
</dbReference>